<accession>A0A699RBA5</accession>
<feature type="non-terminal residue" evidence="1">
    <location>
        <position position="163"/>
    </location>
</feature>
<name>A0A699RBA5_TANCI</name>
<protein>
    <submittedName>
        <fullName evidence="1">Uncharacterized protein</fullName>
    </submittedName>
</protein>
<organism evidence="1">
    <name type="scientific">Tanacetum cinerariifolium</name>
    <name type="common">Dalmatian daisy</name>
    <name type="synonym">Chrysanthemum cinerariifolium</name>
    <dbReference type="NCBI Taxonomy" id="118510"/>
    <lineage>
        <taxon>Eukaryota</taxon>
        <taxon>Viridiplantae</taxon>
        <taxon>Streptophyta</taxon>
        <taxon>Embryophyta</taxon>
        <taxon>Tracheophyta</taxon>
        <taxon>Spermatophyta</taxon>
        <taxon>Magnoliopsida</taxon>
        <taxon>eudicotyledons</taxon>
        <taxon>Gunneridae</taxon>
        <taxon>Pentapetalae</taxon>
        <taxon>asterids</taxon>
        <taxon>campanulids</taxon>
        <taxon>Asterales</taxon>
        <taxon>Asteraceae</taxon>
        <taxon>Asteroideae</taxon>
        <taxon>Anthemideae</taxon>
        <taxon>Anthemidinae</taxon>
        <taxon>Tanacetum</taxon>
    </lineage>
</organism>
<dbReference type="EMBL" id="BKCJ011087110">
    <property type="protein sequence ID" value="GFC82966.1"/>
    <property type="molecule type" value="Genomic_DNA"/>
</dbReference>
<gene>
    <name evidence="1" type="ORF">Tci_854936</name>
</gene>
<comment type="caution">
    <text evidence="1">The sequence shown here is derived from an EMBL/GenBank/DDBJ whole genome shotgun (WGS) entry which is preliminary data.</text>
</comment>
<reference evidence="1" key="1">
    <citation type="journal article" date="2019" name="Sci. Rep.">
        <title>Draft genome of Tanacetum cinerariifolium, the natural source of mosquito coil.</title>
        <authorList>
            <person name="Yamashiro T."/>
            <person name="Shiraishi A."/>
            <person name="Satake H."/>
            <person name="Nakayama K."/>
        </authorList>
    </citation>
    <scope>NUCLEOTIDE SEQUENCE</scope>
</reference>
<evidence type="ECO:0000313" key="1">
    <source>
        <dbReference type="EMBL" id="GFC82966.1"/>
    </source>
</evidence>
<sequence>MRGYLYPSRGRPYGLCGESNIALGLYLSHLVSYGLLLYSMERPILYVYLTISPKGRIYKPTNNNLRTSSNSRNKNVDTTLWYKNGNPSRQFGNKRTMNVAGARENVGSPVVQQSRIQCFNCKEFTEKGVSLQAEEYDWLANTDEEIDEQELEAHYSYMAKIQE</sequence>
<dbReference type="AlphaFoldDB" id="A0A699RBA5"/>
<proteinExistence type="predicted"/>